<evidence type="ECO:0000256" key="1">
    <source>
        <dbReference type="ARBA" id="ARBA00022475"/>
    </source>
</evidence>
<dbReference type="SUPFAM" id="SSF81343">
    <property type="entry name" value="Fumarate reductase respiratory complex transmembrane subunits"/>
    <property type="match status" value="1"/>
</dbReference>
<keyword evidence="3 5" id="KW-1133">Transmembrane helix</keyword>
<dbReference type="InterPro" id="IPR003510">
    <property type="entry name" value="Fumarate_red_C"/>
</dbReference>
<evidence type="ECO:0000256" key="4">
    <source>
        <dbReference type="ARBA" id="ARBA00023136"/>
    </source>
</evidence>
<proteinExistence type="predicted"/>
<feature type="transmembrane region" description="Helical" evidence="5">
    <location>
        <begin position="68"/>
        <end position="87"/>
    </location>
</feature>
<reference evidence="6 7" key="1">
    <citation type="submission" date="2018-06" db="EMBL/GenBank/DDBJ databases">
        <title>Genomic Encyclopedia of Type Strains, Phase IV (KMG-IV): sequencing the most valuable type-strain genomes for metagenomic binning, comparative biology and taxonomic classification.</title>
        <authorList>
            <person name="Goeker M."/>
        </authorList>
    </citation>
    <scope>NUCLEOTIDE SEQUENCE [LARGE SCALE GENOMIC DNA]</scope>
    <source>
        <strain evidence="6 7">DSM 24875</strain>
    </source>
</reference>
<dbReference type="InterPro" id="IPR034804">
    <property type="entry name" value="SQR/QFR_C/D"/>
</dbReference>
<comment type="caution">
    <text evidence="6">The sequence shown here is derived from an EMBL/GenBank/DDBJ whole genome shotgun (WGS) entry which is preliminary data.</text>
</comment>
<evidence type="ECO:0000313" key="7">
    <source>
        <dbReference type="Proteomes" id="UP000253529"/>
    </source>
</evidence>
<dbReference type="Pfam" id="PF02300">
    <property type="entry name" value="Fumarate_red_C"/>
    <property type="match status" value="1"/>
</dbReference>
<accession>A0A366ERN5</accession>
<dbReference type="OrthoDB" id="8909678at2"/>
<protein>
    <submittedName>
        <fullName evidence="6">Fumarate reductase subunit C</fullName>
    </submittedName>
</protein>
<keyword evidence="4 5" id="KW-0472">Membrane</keyword>
<feature type="transmembrane region" description="Helical" evidence="5">
    <location>
        <begin position="33"/>
        <end position="56"/>
    </location>
</feature>
<organism evidence="6 7">
    <name type="scientific">Roseiarcus fermentans</name>
    <dbReference type="NCBI Taxonomy" id="1473586"/>
    <lineage>
        <taxon>Bacteria</taxon>
        <taxon>Pseudomonadati</taxon>
        <taxon>Pseudomonadota</taxon>
        <taxon>Alphaproteobacteria</taxon>
        <taxon>Hyphomicrobiales</taxon>
        <taxon>Roseiarcaceae</taxon>
        <taxon>Roseiarcus</taxon>
    </lineage>
</organism>
<dbReference type="PIRSF" id="PIRSF000180">
    <property type="entry name" value="FrdC"/>
    <property type="match status" value="1"/>
</dbReference>
<evidence type="ECO:0000256" key="5">
    <source>
        <dbReference type="SAM" id="Phobius"/>
    </source>
</evidence>
<dbReference type="EMBL" id="QNRK01000037">
    <property type="protein sequence ID" value="RBP05067.1"/>
    <property type="molecule type" value="Genomic_DNA"/>
</dbReference>
<sequence>MSESRPYRRPIDPKWWWAPGPYRAYTLRELSGVAVALYGAVLFAGLICLVSGPMAWDSFLGFLRSPVSIVLHLVLLAGVVYHVKTWFETLPKTMPKMIVNGKQVPATEITRKAQMVAAGCSLVLVVIAAWAFR</sequence>
<dbReference type="Proteomes" id="UP000253529">
    <property type="component" value="Unassembled WGS sequence"/>
</dbReference>
<dbReference type="GO" id="GO:0016020">
    <property type="term" value="C:membrane"/>
    <property type="evidence" value="ECO:0007669"/>
    <property type="project" value="InterPro"/>
</dbReference>
<evidence type="ECO:0000313" key="6">
    <source>
        <dbReference type="EMBL" id="RBP05067.1"/>
    </source>
</evidence>
<dbReference type="RefSeq" id="WP_113892028.1">
    <property type="nucleotide sequence ID" value="NZ_QNRK01000037.1"/>
</dbReference>
<keyword evidence="1" id="KW-1003">Cell membrane</keyword>
<feature type="transmembrane region" description="Helical" evidence="5">
    <location>
        <begin position="115"/>
        <end position="132"/>
    </location>
</feature>
<gene>
    <name evidence="6" type="ORF">DFR50_13752</name>
</gene>
<keyword evidence="2 5" id="KW-0812">Transmembrane</keyword>
<dbReference type="Gene3D" id="1.20.1300.10">
    <property type="entry name" value="Fumarate reductase/succinate dehydrogenase, transmembrane subunit"/>
    <property type="match status" value="1"/>
</dbReference>
<name>A0A366ERN5_9HYPH</name>
<dbReference type="AlphaFoldDB" id="A0A366ERN5"/>
<evidence type="ECO:0000256" key="3">
    <source>
        <dbReference type="ARBA" id="ARBA00022989"/>
    </source>
</evidence>
<keyword evidence="7" id="KW-1185">Reference proteome</keyword>
<evidence type="ECO:0000256" key="2">
    <source>
        <dbReference type="ARBA" id="ARBA00022692"/>
    </source>
</evidence>